<evidence type="ECO:0000256" key="7">
    <source>
        <dbReference type="ARBA" id="ARBA00023180"/>
    </source>
</evidence>
<keyword evidence="11" id="KW-1185">Reference proteome</keyword>
<dbReference type="SMART" id="SM01361">
    <property type="entry name" value="A2M_recep"/>
    <property type="match status" value="1"/>
</dbReference>
<gene>
    <name evidence="10" type="ORF">V1264_004257</name>
</gene>
<dbReference type="SMART" id="SM01360">
    <property type="entry name" value="A2M"/>
    <property type="match status" value="1"/>
</dbReference>
<dbReference type="SUPFAM" id="SSF81296">
    <property type="entry name" value="E set domains"/>
    <property type="match status" value="1"/>
</dbReference>
<dbReference type="Pfam" id="PF07677">
    <property type="entry name" value="A2M_recep"/>
    <property type="match status" value="1"/>
</dbReference>
<dbReference type="Pfam" id="PF07678">
    <property type="entry name" value="TED_complement"/>
    <property type="match status" value="1"/>
</dbReference>
<dbReference type="PANTHER" id="PTHR11412:SF136">
    <property type="entry name" value="CD109 ANTIGEN"/>
    <property type="match status" value="1"/>
</dbReference>
<sequence>MFHGPMPALGGGMGGGMVVKGPQPPHAPLNGDLQEVEHVRSVFPETWLWSNATVSADGTATLTTTVPDTITSWVTSAFAINPTTGLGVAPTAAKLRVFRPFFVTLNLPYSVVRGEQVVIQAIVFNYLPTDQDVRVSMAQSQDYFNLVHDANGQEDLRHADQVQNVKVPAGEGKSVFFPIVPARLGNVEAVVSAQSTQAADAVRRQLLVEAEGVPKEFGVSVLVDLKNTTTFTKTVPISLPPNVVVDSSRARVTAIGDLMGPTVNGLDSLLKMPTGCGEQNMLGMAPDVFVSAYLKATNQLSGDIAEKAIRFMEHGYQRELTYQHKDGSFSAFGDRDPSGSMWLTAFVAKTFHQAKPYIFIDDDVISKSIDWMLAKQKPDGSFPEPGRVIHKNMQGGASNGTGLTAFVLIALLENNDLQGSVSQRVSTATTEAIKYLKGKLPTVTDDYILAMTVYALTLAGDTGAASSFSTLVSHAVVKDGLRYWHKVTTKPTSTSRYWHSPAAVSSDVEMTAYALLTYAAKNDFIGGLDVMKWVASKRNPHGGYASTQDTVLALQALSEFARLAYSKSFNIEVSVTAASFAKRFSVNQNNALVLQSADLPSVPSSVTVSATGSGIALVEIGVFFNVEAEVEEPTFEVKVNLVKDTLNLLEIETCAKWLSSDSSGMAVQEVGIPSGFEVDLESIKQPDVLKRTELQDRKVILYFDEIGTIPVCTTMTAQRTGLVAKSKPVGVRVYDYYEPENQATTFYESTSLKNSSVCDVCADCDCPAVRRR</sequence>
<dbReference type="InterPro" id="IPR014756">
    <property type="entry name" value="Ig_E-set"/>
</dbReference>
<dbReference type="InterPro" id="IPR009048">
    <property type="entry name" value="A-macroglobulin_rcpt-bd"/>
</dbReference>
<dbReference type="GO" id="GO:0005615">
    <property type="term" value="C:extracellular space"/>
    <property type="evidence" value="ECO:0007669"/>
    <property type="project" value="InterPro"/>
</dbReference>
<dbReference type="InterPro" id="IPR011626">
    <property type="entry name" value="Alpha-macroglobulin_TED"/>
</dbReference>
<evidence type="ECO:0000256" key="4">
    <source>
        <dbReference type="ARBA" id="ARBA00022900"/>
    </source>
</evidence>
<keyword evidence="6" id="KW-1015">Disulfide bond</keyword>
<dbReference type="GO" id="GO:0004867">
    <property type="term" value="F:serine-type endopeptidase inhibitor activity"/>
    <property type="evidence" value="ECO:0007669"/>
    <property type="project" value="UniProtKB-KW"/>
</dbReference>
<dbReference type="Gene3D" id="2.20.130.20">
    <property type="match status" value="1"/>
</dbReference>
<evidence type="ECO:0000256" key="3">
    <source>
        <dbReference type="ARBA" id="ARBA00022729"/>
    </source>
</evidence>
<dbReference type="FunFam" id="1.50.10.20:FF:000001">
    <property type="entry name" value="CD109 isoform 1"/>
    <property type="match status" value="1"/>
</dbReference>
<feature type="domain" description="Alpha-2-macroglobulin" evidence="8">
    <location>
        <begin position="46"/>
        <end position="137"/>
    </location>
</feature>
<organism evidence="10 11">
    <name type="scientific">Littorina saxatilis</name>
    <dbReference type="NCBI Taxonomy" id="31220"/>
    <lineage>
        <taxon>Eukaryota</taxon>
        <taxon>Metazoa</taxon>
        <taxon>Spiralia</taxon>
        <taxon>Lophotrochozoa</taxon>
        <taxon>Mollusca</taxon>
        <taxon>Gastropoda</taxon>
        <taxon>Caenogastropoda</taxon>
        <taxon>Littorinimorpha</taxon>
        <taxon>Littorinoidea</taxon>
        <taxon>Littorinidae</taxon>
        <taxon>Littorina</taxon>
    </lineage>
</organism>
<dbReference type="InterPro" id="IPR041813">
    <property type="entry name" value="A2M_TED"/>
</dbReference>
<dbReference type="InterPro" id="IPR047565">
    <property type="entry name" value="Alpha-macroglob_thiol-ester_cl"/>
</dbReference>
<dbReference type="InterPro" id="IPR013783">
    <property type="entry name" value="Ig-like_fold"/>
</dbReference>
<feature type="domain" description="Alpha-macroglobulin receptor-binding" evidence="9">
    <location>
        <begin position="663"/>
        <end position="747"/>
    </location>
</feature>
<dbReference type="FunFam" id="2.60.40.10:FF:000155">
    <property type="entry name" value="complement C3 isoform X1"/>
    <property type="match status" value="1"/>
</dbReference>
<dbReference type="Gene3D" id="2.60.40.10">
    <property type="entry name" value="Immunoglobulins"/>
    <property type="match status" value="1"/>
</dbReference>
<dbReference type="Gene3D" id="1.50.10.20">
    <property type="match status" value="1"/>
</dbReference>
<dbReference type="AlphaFoldDB" id="A0AAN9G782"/>
<dbReference type="SMART" id="SM01419">
    <property type="entry name" value="Thiol-ester_cl"/>
    <property type="match status" value="1"/>
</dbReference>
<dbReference type="Gene3D" id="2.60.120.1540">
    <property type="match status" value="1"/>
</dbReference>
<dbReference type="InterPro" id="IPR019742">
    <property type="entry name" value="MacrogloblnA2_CS"/>
</dbReference>
<keyword evidence="2" id="KW-0646">Protease inhibitor</keyword>
<dbReference type="InterPro" id="IPR050473">
    <property type="entry name" value="A2M/Complement_sys"/>
</dbReference>
<dbReference type="Gene3D" id="2.60.40.690">
    <property type="entry name" value="Alpha-macroglobulin, receptor-binding domain"/>
    <property type="match status" value="1"/>
</dbReference>
<evidence type="ECO:0000259" key="9">
    <source>
        <dbReference type="SMART" id="SM01361"/>
    </source>
</evidence>
<keyword evidence="3" id="KW-0732">Signal</keyword>
<dbReference type="SUPFAM" id="SSF48239">
    <property type="entry name" value="Terpenoid cyclases/Protein prenyltransferases"/>
    <property type="match status" value="1"/>
</dbReference>
<dbReference type="PROSITE" id="PS00477">
    <property type="entry name" value="ALPHA_2_MACROGLOBULIN"/>
    <property type="match status" value="1"/>
</dbReference>
<comment type="caution">
    <text evidence="10">The sequence shown here is derived from an EMBL/GenBank/DDBJ whole genome shotgun (WGS) entry which is preliminary data.</text>
</comment>
<name>A0AAN9G782_9CAEN</name>
<accession>A0AAN9G782</accession>
<comment type="similarity">
    <text evidence="1">Belongs to the protease inhibitor I39 (alpha-2-macroglobulin) family.</text>
</comment>
<protein>
    <submittedName>
        <fullName evidence="10">Uncharacterized protein</fullName>
    </submittedName>
</protein>
<dbReference type="InterPro" id="IPR008930">
    <property type="entry name" value="Terpenoid_cyclase/PrenylTrfase"/>
</dbReference>
<evidence type="ECO:0000256" key="1">
    <source>
        <dbReference type="ARBA" id="ARBA00010952"/>
    </source>
</evidence>
<dbReference type="InterPro" id="IPR001599">
    <property type="entry name" value="Macroglobln_a2"/>
</dbReference>
<keyword evidence="5" id="KW-0882">Thioester bond</keyword>
<evidence type="ECO:0000256" key="6">
    <source>
        <dbReference type="ARBA" id="ARBA00023157"/>
    </source>
</evidence>
<dbReference type="PANTHER" id="PTHR11412">
    <property type="entry name" value="MACROGLOBULIN / COMPLEMENT"/>
    <property type="match status" value="1"/>
</dbReference>
<proteinExistence type="inferred from homology"/>
<dbReference type="EMBL" id="JBAMIC010000013">
    <property type="protein sequence ID" value="KAK7097249.1"/>
    <property type="molecule type" value="Genomic_DNA"/>
</dbReference>
<dbReference type="CDD" id="cd02897">
    <property type="entry name" value="A2M_2"/>
    <property type="match status" value="1"/>
</dbReference>
<evidence type="ECO:0000259" key="8">
    <source>
        <dbReference type="SMART" id="SM01360"/>
    </source>
</evidence>
<dbReference type="SUPFAM" id="SSF49410">
    <property type="entry name" value="Alpha-macroglobulin receptor domain"/>
    <property type="match status" value="1"/>
</dbReference>
<reference evidence="10 11" key="1">
    <citation type="submission" date="2024-02" db="EMBL/GenBank/DDBJ databases">
        <title>Chromosome-scale genome assembly of the rough periwinkle Littorina saxatilis.</title>
        <authorList>
            <person name="De Jode A."/>
            <person name="Faria R."/>
            <person name="Formenti G."/>
            <person name="Sims Y."/>
            <person name="Smith T.P."/>
            <person name="Tracey A."/>
            <person name="Wood J.M.D."/>
            <person name="Zagrodzka Z.B."/>
            <person name="Johannesson K."/>
            <person name="Butlin R.K."/>
            <person name="Leder E.H."/>
        </authorList>
    </citation>
    <scope>NUCLEOTIDE SEQUENCE [LARGE SCALE GENOMIC DNA]</scope>
    <source>
        <strain evidence="10">Snail1</strain>
        <tissue evidence="10">Muscle</tissue>
    </source>
</reference>
<evidence type="ECO:0000256" key="5">
    <source>
        <dbReference type="ARBA" id="ARBA00022966"/>
    </source>
</evidence>
<evidence type="ECO:0000256" key="2">
    <source>
        <dbReference type="ARBA" id="ARBA00022690"/>
    </source>
</evidence>
<evidence type="ECO:0000313" key="11">
    <source>
        <dbReference type="Proteomes" id="UP001374579"/>
    </source>
</evidence>
<dbReference type="InterPro" id="IPR036595">
    <property type="entry name" value="A-macroglobulin_rcpt-bd_sf"/>
</dbReference>
<keyword evidence="7" id="KW-0325">Glycoprotein</keyword>
<evidence type="ECO:0000313" key="10">
    <source>
        <dbReference type="EMBL" id="KAK7097249.1"/>
    </source>
</evidence>
<dbReference type="Pfam" id="PF00207">
    <property type="entry name" value="A2M"/>
    <property type="match status" value="1"/>
</dbReference>
<keyword evidence="4" id="KW-0722">Serine protease inhibitor</keyword>
<dbReference type="Proteomes" id="UP001374579">
    <property type="component" value="Unassembled WGS sequence"/>
</dbReference>